<dbReference type="EMBL" id="BARS01050487">
    <property type="protein sequence ID" value="GAG48890.1"/>
    <property type="molecule type" value="Genomic_DNA"/>
</dbReference>
<dbReference type="Gene3D" id="1.10.8.80">
    <property type="entry name" value="Magnesium chelatase subunit I, C-Terminal domain"/>
    <property type="match status" value="1"/>
</dbReference>
<dbReference type="InterPro" id="IPR050764">
    <property type="entry name" value="CbbQ/NirQ/NorQ/GpvN"/>
</dbReference>
<protein>
    <recommendedName>
        <fullName evidence="1">ChlI/MoxR AAA lid domain-containing protein</fullName>
    </recommendedName>
</protein>
<feature type="domain" description="ChlI/MoxR AAA lid" evidence="1">
    <location>
        <begin position="2"/>
        <end position="75"/>
    </location>
</feature>
<dbReference type="PANTHER" id="PTHR42759:SF5">
    <property type="entry name" value="METHANOL DEHYDROGENASE REGULATOR"/>
    <property type="match status" value="1"/>
</dbReference>
<dbReference type="PANTHER" id="PTHR42759">
    <property type="entry name" value="MOXR FAMILY PROTEIN"/>
    <property type="match status" value="1"/>
</dbReference>
<accession>X0XZQ5</accession>
<name>X0XZQ5_9ZZZZ</name>
<evidence type="ECO:0000259" key="1">
    <source>
        <dbReference type="Pfam" id="PF17863"/>
    </source>
</evidence>
<reference evidence="2" key="1">
    <citation type="journal article" date="2014" name="Front. Microbiol.">
        <title>High frequency of phylogenetically diverse reductive dehalogenase-homologous genes in deep subseafloor sedimentary metagenomes.</title>
        <authorList>
            <person name="Kawai M."/>
            <person name="Futagami T."/>
            <person name="Toyoda A."/>
            <person name="Takaki Y."/>
            <person name="Nishi S."/>
            <person name="Hori S."/>
            <person name="Arai W."/>
            <person name="Tsubouchi T."/>
            <person name="Morono Y."/>
            <person name="Uchiyama I."/>
            <person name="Ito T."/>
            <person name="Fujiyama A."/>
            <person name="Inagaki F."/>
            <person name="Takami H."/>
        </authorList>
    </citation>
    <scope>NUCLEOTIDE SEQUENCE</scope>
    <source>
        <strain evidence="2">Expedition CK06-06</strain>
    </source>
</reference>
<comment type="caution">
    <text evidence="2">The sequence shown here is derived from an EMBL/GenBank/DDBJ whole genome shotgun (WGS) entry which is preliminary data.</text>
</comment>
<gene>
    <name evidence="2" type="ORF">S01H1_75363</name>
</gene>
<sequence length="83" mass="8768">VRATRSADNVAMGASPRASLALMKTAQALALFDGSEFVTPEHIQEIAVAVIAHRIVMDPQARFSGLTAGQLVEDIVKRIAVPA</sequence>
<organism evidence="2">
    <name type="scientific">marine sediment metagenome</name>
    <dbReference type="NCBI Taxonomy" id="412755"/>
    <lineage>
        <taxon>unclassified sequences</taxon>
        <taxon>metagenomes</taxon>
        <taxon>ecological metagenomes</taxon>
    </lineage>
</organism>
<dbReference type="InterPro" id="IPR041628">
    <property type="entry name" value="ChlI/MoxR_AAA_lid"/>
</dbReference>
<evidence type="ECO:0000313" key="2">
    <source>
        <dbReference type="EMBL" id="GAG48890.1"/>
    </source>
</evidence>
<dbReference type="AlphaFoldDB" id="X0XZQ5"/>
<proteinExistence type="predicted"/>
<feature type="non-terminal residue" evidence="2">
    <location>
        <position position="1"/>
    </location>
</feature>
<dbReference type="Pfam" id="PF17863">
    <property type="entry name" value="AAA_lid_2"/>
    <property type="match status" value="1"/>
</dbReference>